<dbReference type="RefSeq" id="XP_034230059.1">
    <property type="nucleotide sequence ID" value="XM_034374168.1"/>
</dbReference>
<feature type="transmembrane region" description="Helical" evidence="8">
    <location>
        <begin position="363"/>
        <end position="382"/>
    </location>
</feature>
<organism evidence="10">
    <name type="scientific">Thrips palmi</name>
    <name type="common">Melon thrips</name>
    <dbReference type="NCBI Taxonomy" id="161013"/>
    <lineage>
        <taxon>Eukaryota</taxon>
        <taxon>Metazoa</taxon>
        <taxon>Ecdysozoa</taxon>
        <taxon>Arthropoda</taxon>
        <taxon>Hexapoda</taxon>
        <taxon>Insecta</taxon>
        <taxon>Pterygota</taxon>
        <taxon>Neoptera</taxon>
        <taxon>Paraneoptera</taxon>
        <taxon>Thysanoptera</taxon>
        <taxon>Terebrantia</taxon>
        <taxon>Thripoidea</taxon>
        <taxon>Thripidae</taxon>
        <taxon>Thrips</taxon>
    </lineage>
</organism>
<evidence type="ECO:0000256" key="2">
    <source>
        <dbReference type="ARBA" id="ARBA00022475"/>
    </source>
</evidence>
<dbReference type="PANTHER" id="PTHR42643">
    <property type="entry name" value="IONOTROPIC RECEPTOR 20A-RELATED"/>
    <property type="match status" value="1"/>
</dbReference>
<keyword evidence="4 8" id="KW-1133">Transmembrane helix</keyword>
<evidence type="ECO:0000313" key="10">
    <source>
        <dbReference type="RefSeq" id="XP_034230059.1"/>
    </source>
</evidence>
<reference evidence="10" key="1">
    <citation type="submission" date="2025-08" db="UniProtKB">
        <authorList>
            <consortium name="RefSeq"/>
        </authorList>
    </citation>
    <scope>IDENTIFICATION</scope>
    <source>
        <tissue evidence="10">Total insect</tissue>
    </source>
</reference>
<evidence type="ECO:0000256" key="8">
    <source>
        <dbReference type="SAM" id="Phobius"/>
    </source>
</evidence>
<keyword evidence="3 8" id="KW-0812">Transmembrane</keyword>
<evidence type="ECO:0000256" key="4">
    <source>
        <dbReference type="ARBA" id="ARBA00022989"/>
    </source>
</evidence>
<keyword evidence="6" id="KW-0675">Receptor</keyword>
<dbReference type="Proteomes" id="UP000515158">
    <property type="component" value="Unplaced"/>
</dbReference>
<evidence type="ECO:0000256" key="3">
    <source>
        <dbReference type="ARBA" id="ARBA00022692"/>
    </source>
</evidence>
<dbReference type="FunCoup" id="A0A6P8ZGG4">
    <property type="interactions" value="55"/>
</dbReference>
<name>A0A6P8ZGG4_THRPL</name>
<feature type="transmembrane region" description="Helical" evidence="8">
    <location>
        <begin position="568"/>
        <end position="592"/>
    </location>
</feature>
<keyword evidence="2" id="KW-1003">Cell membrane</keyword>
<evidence type="ECO:0000256" key="5">
    <source>
        <dbReference type="ARBA" id="ARBA00023136"/>
    </source>
</evidence>
<dbReference type="AlphaFoldDB" id="A0A6P8ZGG4"/>
<proteinExistence type="predicted"/>
<keyword evidence="5 8" id="KW-0472">Membrane</keyword>
<evidence type="ECO:0000256" key="1">
    <source>
        <dbReference type="ARBA" id="ARBA00004651"/>
    </source>
</evidence>
<sequence length="615" mass="68446">MPHRDCLGVFHDAGLADLDGFLELVRRMKRPYAVRLARVEPGPPQEDPMVLRCDNNVVLLGRLDTRMQPVVEGSLARVISHRPLMRFLFVWTGDVVATRAVLDATMAAVWRLGHLNVLALSASPRGSGEHELFSFNPFWPERCNDTTALLVATWTVQSGINFARNISDLFPFGGVQELVHLKMGGCPFRVAIANGSNFLTATFVNQSWHLSGVGEKILKACASTLRFRTELFKPNYVNRTLRYWEEYEAALGLSDMALFAGMRYQKGQIAGYHAYWCVTFAVPLGSEGAQPAYYMLTGPFHRSVWAAIAVAVLMAAVAARLLVVASGAGEAPVLRTTRGLLHLVLSPLVERPLHAVAMPRTSALRVFISSWMYLGLVLSTAYTSALRSLVLAPPYARTLWSTTELAEADITVLSNRIGQELLRLAGETDPRMRRVLQRSRIGAPNEFARQVANPTKVIVARRDWMLAEQRAAIGRAASLNDLLNGPGRLYIYPDYCLSPHHAYPFLLPPNSPHVLALRRVLRALAESGLALHWLEKDKWTPPPMFTKYLDTRSRREVPIKFNQVQPVFIMYSYCLAVIAVLFTGELFVASLWRREPAAASLPRALAQPAERGGRV</sequence>
<accession>A0A6P8ZGG4</accession>
<evidence type="ECO:0000313" key="9">
    <source>
        <dbReference type="Proteomes" id="UP000515158"/>
    </source>
</evidence>
<dbReference type="InterPro" id="IPR052192">
    <property type="entry name" value="Insect_Ionotropic_Sensory_Rcpt"/>
</dbReference>
<dbReference type="InParanoid" id="A0A6P8ZGG4"/>
<comment type="subcellular location">
    <subcellularLocation>
        <location evidence="1">Cell membrane</location>
        <topology evidence="1">Multi-pass membrane protein</topology>
    </subcellularLocation>
</comment>
<dbReference type="KEGG" id="tpal:117638937"/>
<keyword evidence="7" id="KW-0325">Glycoprotein</keyword>
<feature type="transmembrane region" description="Helical" evidence="8">
    <location>
        <begin position="304"/>
        <end position="325"/>
    </location>
</feature>
<keyword evidence="9" id="KW-1185">Reference proteome</keyword>
<dbReference type="PANTHER" id="PTHR42643:SF24">
    <property type="entry name" value="IONOTROPIC RECEPTOR 60A"/>
    <property type="match status" value="1"/>
</dbReference>
<protein>
    <submittedName>
        <fullName evidence="10">Uncharacterized protein LOC117638937</fullName>
    </submittedName>
</protein>
<dbReference type="GO" id="GO:0005886">
    <property type="term" value="C:plasma membrane"/>
    <property type="evidence" value="ECO:0007669"/>
    <property type="project" value="UniProtKB-SubCell"/>
</dbReference>
<evidence type="ECO:0000256" key="6">
    <source>
        <dbReference type="ARBA" id="ARBA00023170"/>
    </source>
</evidence>
<dbReference type="GeneID" id="117638937"/>
<evidence type="ECO:0000256" key="7">
    <source>
        <dbReference type="ARBA" id="ARBA00023180"/>
    </source>
</evidence>
<gene>
    <name evidence="10" type="primary">LOC117638937</name>
</gene>